<keyword evidence="5 7" id="KW-1133">Transmembrane helix</keyword>
<dbReference type="EMBL" id="WBUI01000021">
    <property type="protein sequence ID" value="KAB2930388.1"/>
    <property type="molecule type" value="Genomic_DNA"/>
</dbReference>
<protein>
    <recommendedName>
        <fullName evidence="7">Phosphatidylglycerol--prolipoprotein diacylglyceryl transferase</fullName>
        <ecNumber evidence="7">2.5.1.145</ecNumber>
    </recommendedName>
</protein>
<accession>A0A833LXQ2</accession>
<feature type="transmembrane region" description="Helical" evidence="7">
    <location>
        <begin position="51"/>
        <end position="74"/>
    </location>
</feature>
<comment type="subcellular location">
    <subcellularLocation>
        <location evidence="7">Cell membrane</location>
        <topology evidence="7">Multi-pass membrane protein</topology>
    </subcellularLocation>
</comment>
<dbReference type="Pfam" id="PF01790">
    <property type="entry name" value="LGT"/>
    <property type="match status" value="1"/>
</dbReference>
<dbReference type="UniPathway" id="UPA00664"/>
<evidence type="ECO:0000256" key="6">
    <source>
        <dbReference type="ARBA" id="ARBA00023136"/>
    </source>
</evidence>
<evidence type="ECO:0000256" key="4">
    <source>
        <dbReference type="ARBA" id="ARBA00022692"/>
    </source>
</evidence>
<evidence type="ECO:0000256" key="7">
    <source>
        <dbReference type="HAMAP-Rule" id="MF_01147"/>
    </source>
</evidence>
<evidence type="ECO:0000256" key="3">
    <source>
        <dbReference type="ARBA" id="ARBA00022679"/>
    </source>
</evidence>
<evidence type="ECO:0000256" key="1">
    <source>
        <dbReference type="ARBA" id="ARBA00007150"/>
    </source>
</evidence>
<keyword evidence="6 7" id="KW-0472">Membrane</keyword>
<dbReference type="GO" id="GO:0042158">
    <property type="term" value="P:lipoprotein biosynthetic process"/>
    <property type="evidence" value="ECO:0007669"/>
    <property type="project" value="UniProtKB-UniRule"/>
</dbReference>
<feature type="transmembrane region" description="Helical" evidence="7">
    <location>
        <begin position="204"/>
        <end position="225"/>
    </location>
</feature>
<dbReference type="GO" id="GO:0005886">
    <property type="term" value="C:plasma membrane"/>
    <property type="evidence" value="ECO:0007669"/>
    <property type="project" value="UniProtKB-SubCell"/>
</dbReference>
<feature type="transmembrane region" description="Helical" evidence="7">
    <location>
        <begin position="121"/>
        <end position="138"/>
    </location>
</feature>
<gene>
    <name evidence="7" type="primary">lgt</name>
    <name evidence="8" type="ORF">F9K24_17140</name>
</gene>
<feature type="transmembrane region" description="Helical" evidence="7">
    <location>
        <begin position="291"/>
        <end position="316"/>
    </location>
</feature>
<dbReference type="GO" id="GO:0008961">
    <property type="term" value="F:phosphatidylglycerol-prolipoprotein diacylglyceryl transferase activity"/>
    <property type="evidence" value="ECO:0007669"/>
    <property type="project" value="UniProtKB-UniRule"/>
</dbReference>
<comment type="caution">
    <text evidence="8">The sequence shown here is derived from an EMBL/GenBank/DDBJ whole genome shotgun (WGS) entry which is preliminary data.</text>
</comment>
<evidence type="ECO:0000313" key="9">
    <source>
        <dbReference type="Proteomes" id="UP000460298"/>
    </source>
</evidence>
<dbReference type="AlphaFoldDB" id="A0A833LXQ2"/>
<dbReference type="Proteomes" id="UP000460298">
    <property type="component" value="Unassembled WGS sequence"/>
</dbReference>
<feature type="transmembrane region" description="Helical" evidence="7">
    <location>
        <begin position="20"/>
        <end position="39"/>
    </location>
</feature>
<dbReference type="InterPro" id="IPR001640">
    <property type="entry name" value="Lgt"/>
</dbReference>
<name>A0A833LXQ2_9LEPT</name>
<feature type="binding site" evidence="7">
    <location>
        <position position="164"/>
    </location>
    <ligand>
        <name>a 1,2-diacyl-sn-glycero-3-phospho-(1'-sn-glycerol)</name>
        <dbReference type="ChEBI" id="CHEBI:64716"/>
    </ligand>
</feature>
<sequence>MISEIPLPFSVPGPFGPVHSISSFALLLFLSFVAGAILAPRELQRRGLDPAVSEWVIVLGVFGTLIGAKIGYVFEIWDDIWVVTDSVSDTLLHLWLYREGMGVKVPGAVGLWETLFSRGGLVFYGGLLASVIFIYVYLRMRRLDVLRYADVFFMMLALGYGIGRMGCLVSGDGCYGYASSVNIPLLTMVYGSGSAMPSAGVRVWNTPLIEAILSWALFAWMMLVGRFRDYRPGFFVALFLIWDGLSRFAVEFLRINDAAIPVLPHPQIAGTALLHHNDWPSNPEAYYFENWHWYGFTQSQIVGFVLFLSGLLWMLYGRLYKSTNKEARNLT</sequence>
<evidence type="ECO:0000313" key="8">
    <source>
        <dbReference type="EMBL" id="KAB2930388.1"/>
    </source>
</evidence>
<comment type="catalytic activity">
    <reaction evidence="7">
        <text>L-cysteinyl-[prolipoprotein] + a 1,2-diacyl-sn-glycero-3-phospho-(1'-sn-glycerol) = an S-1,2-diacyl-sn-glyceryl-L-cysteinyl-[prolipoprotein] + sn-glycerol 1-phosphate + H(+)</text>
        <dbReference type="Rhea" id="RHEA:56712"/>
        <dbReference type="Rhea" id="RHEA-COMP:14679"/>
        <dbReference type="Rhea" id="RHEA-COMP:14680"/>
        <dbReference type="ChEBI" id="CHEBI:15378"/>
        <dbReference type="ChEBI" id="CHEBI:29950"/>
        <dbReference type="ChEBI" id="CHEBI:57685"/>
        <dbReference type="ChEBI" id="CHEBI:64716"/>
        <dbReference type="ChEBI" id="CHEBI:140658"/>
        <dbReference type="EC" id="2.5.1.145"/>
    </reaction>
</comment>
<comment type="similarity">
    <text evidence="1 7">Belongs to the Lgt family.</text>
</comment>
<keyword evidence="3 7" id="KW-0808">Transferase</keyword>
<feature type="transmembrane region" description="Helical" evidence="7">
    <location>
        <begin position="232"/>
        <end position="250"/>
    </location>
</feature>
<comment type="pathway">
    <text evidence="7">Protein modification; lipoprotein biosynthesis (diacylglyceryl transfer).</text>
</comment>
<feature type="transmembrane region" description="Helical" evidence="7">
    <location>
        <begin position="145"/>
        <end position="163"/>
    </location>
</feature>
<dbReference type="HAMAP" id="MF_01147">
    <property type="entry name" value="Lgt"/>
    <property type="match status" value="1"/>
</dbReference>
<comment type="function">
    <text evidence="7">Catalyzes the transfer of the diacylglyceryl group from phosphatidylglycerol to the sulfhydryl group of the N-terminal cysteine of a prolipoprotein, the first step in the formation of mature lipoproteins.</text>
</comment>
<organism evidence="8 9">
    <name type="scientific">Leptonema illini</name>
    <dbReference type="NCBI Taxonomy" id="183"/>
    <lineage>
        <taxon>Bacteria</taxon>
        <taxon>Pseudomonadati</taxon>
        <taxon>Spirochaetota</taxon>
        <taxon>Spirochaetia</taxon>
        <taxon>Leptospirales</taxon>
        <taxon>Leptospiraceae</taxon>
        <taxon>Leptonema</taxon>
    </lineage>
</organism>
<dbReference type="PANTHER" id="PTHR30589:SF0">
    <property type="entry name" value="PHOSPHATIDYLGLYCEROL--PROLIPOPROTEIN DIACYLGLYCERYL TRANSFERASE"/>
    <property type="match status" value="1"/>
</dbReference>
<evidence type="ECO:0000256" key="5">
    <source>
        <dbReference type="ARBA" id="ARBA00022989"/>
    </source>
</evidence>
<evidence type="ECO:0000256" key="2">
    <source>
        <dbReference type="ARBA" id="ARBA00022475"/>
    </source>
</evidence>
<proteinExistence type="inferred from homology"/>
<reference evidence="8 9" key="1">
    <citation type="submission" date="2019-10" db="EMBL/GenBank/DDBJ databases">
        <title>Extracellular Electron Transfer in a Candidatus Methanoperedens spp. Enrichment Culture.</title>
        <authorList>
            <person name="Berger S."/>
            <person name="Rangel Shaw D."/>
            <person name="Berben T."/>
            <person name="In 'T Zandt M."/>
            <person name="Frank J."/>
            <person name="Reimann J."/>
            <person name="Jetten M.S.M."/>
            <person name="Welte C.U."/>
        </authorList>
    </citation>
    <scope>NUCLEOTIDE SEQUENCE [LARGE SCALE GENOMIC DNA]</scope>
    <source>
        <strain evidence="8">SB12</strain>
    </source>
</reference>
<keyword evidence="8" id="KW-0449">Lipoprotein</keyword>
<dbReference type="EC" id="2.5.1.145" evidence="7"/>
<keyword evidence="2 7" id="KW-1003">Cell membrane</keyword>
<keyword evidence="4 7" id="KW-0812">Transmembrane</keyword>
<dbReference type="PANTHER" id="PTHR30589">
    <property type="entry name" value="PROLIPOPROTEIN DIACYLGLYCERYL TRANSFERASE"/>
    <property type="match status" value="1"/>
</dbReference>